<comment type="caution">
    <text evidence="1">The sequence shown here is derived from an EMBL/GenBank/DDBJ whole genome shotgun (WGS) entry which is preliminary data.</text>
</comment>
<protein>
    <submittedName>
        <fullName evidence="1">Uncharacterized protein</fullName>
    </submittedName>
</protein>
<dbReference type="Proteomes" id="UP001595892">
    <property type="component" value="Unassembled WGS sequence"/>
</dbReference>
<dbReference type="EMBL" id="JBHSGG010000050">
    <property type="protein sequence ID" value="MFC4729746.1"/>
    <property type="molecule type" value="Genomic_DNA"/>
</dbReference>
<evidence type="ECO:0000313" key="2">
    <source>
        <dbReference type="Proteomes" id="UP001595892"/>
    </source>
</evidence>
<dbReference type="RefSeq" id="WP_377005905.1">
    <property type="nucleotide sequence ID" value="NZ_JBHSGG010000050.1"/>
</dbReference>
<evidence type="ECO:0000313" key="1">
    <source>
        <dbReference type="EMBL" id="MFC4729746.1"/>
    </source>
</evidence>
<keyword evidence="2" id="KW-1185">Reference proteome</keyword>
<organism evidence="1 2">
    <name type="scientific">Coralloluteibacterium thermophilum</name>
    <dbReference type="NCBI Taxonomy" id="2707049"/>
    <lineage>
        <taxon>Bacteria</taxon>
        <taxon>Pseudomonadati</taxon>
        <taxon>Pseudomonadota</taxon>
        <taxon>Gammaproteobacteria</taxon>
        <taxon>Lysobacterales</taxon>
        <taxon>Lysobacteraceae</taxon>
        <taxon>Coralloluteibacterium</taxon>
    </lineage>
</organism>
<accession>A0ABV9NRH5</accession>
<reference evidence="2" key="1">
    <citation type="journal article" date="2019" name="Int. J. Syst. Evol. Microbiol.">
        <title>The Global Catalogue of Microorganisms (GCM) 10K type strain sequencing project: providing services to taxonomists for standard genome sequencing and annotation.</title>
        <authorList>
            <consortium name="The Broad Institute Genomics Platform"/>
            <consortium name="The Broad Institute Genome Sequencing Center for Infectious Disease"/>
            <person name="Wu L."/>
            <person name="Ma J."/>
        </authorList>
    </citation>
    <scope>NUCLEOTIDE SEQUENCE [LARGE SCALE GENOMIC DNA]</scope>
    <source>
        <strain evidence="2">CGMCC 1.13574</strain>
    </source>
</reference>
<name>A0ABV9NRH5_9GAMM</name>
<gene>
    <name evidence="1" type="ORF">ACFO3Q_16370</name>
</gene>
<sequence>MIYLCEREIGFDAVDIGFPSVDGCRAIVLVTAGGLFGYHLNGTLNANKRDAFVNFVTQHVYGKSLRTLYAASAGAGLPADHAELRDIATALNYNGAIYWGALPPGGSSYVHFQNINQNTCSITTRPWSDANDSVPGNKGNYVPGANRTMANGAAPGIMYTQVATAGLVACYPTAI</sequence>
<proteinExistence type="predicted"/>